<dbReference type="EMBL" id="CAJVPK010000513">
    <property type="protein sequence ID" value="CAG8520498.1"/>
    <property type="molecule type" value="Genomic_DNA"/>
</dbReference>
<protein>
    <submittedName>
        <fullName evidence="2">1253_t:CDS:1</fullName>
    </submittedName>
</protein>
<evidence type="ECO:0000256" key="1">
    <source>
        <dbReference type="SAM" id="MobiDB-lite"/>
    </source>
</evidence>
<feature type="region of interest" description="Disordered" evidence="1">
    <location>
        <begin position="1"/>
        <end position="48"/>
    </location>
</feature>
<proteinExistence type="predicted"/>
<keyword evidence="3" id="KW-1185">Reference proteome</keyword>
<gene>
    <name evidence="2" type="ORF">DEBURN_LOCUS5635</name>
</gene>
<dbReference type="AlphaFoldDB" id="A0A9N9A8Y8"/>
<name>A0A9N9A8Y8_9GLOM</name>
<accession>A0A9N9A8Y8</accession>
<evidence type="ECO:0000313" key="2">
    <source>
        <dbReference type="EMBL" id="CAG8520498.1"/>
    </source>
</evidence>
<dbReference type="Proteomes" id="UP000789706">
    <property type="component" value="Unassembled WGS sequence"/>
</dbReference>
<feature type="region of interest" description="Disordered" evidence="1">
    <location>
        <begin position="64"/>
        <end position="83"/>
    </location>
</feature>
<organism evidence="2 3">
    <name type="scientific">Diversispora eburnea</name>
    <dbReference type="NCBI Taxonomy" id="1213867"/>
    <lineage>
        <taxon>Eukaryota</taxon>
        <taxon>Fungi</taxon>
        <taxon>Fungi incertae sedis</taxon>
        <taxon>Mucoromycota</taxon>
        <taxon>Glomeromycotina</taxon>
        <taxon>Glomeromycetes</taxon>
        <taxon>Diversisporales</taxon>
        <taxon>Diversisporaceae</taxon>
        <taxon>Diversispora</taxon>
    </lineage>
</organism>
<reference evidence="2" key="1">
    <citation type="submission" date="2021-06" db="EMBL/GenBank/DDBJ databases">
        <authorList>
            <person name="Kallberg Y."/>
            <person name="Tangrot J."/>
            <person name="Rosling A."/>
        </authorList>
    </citation>
    <scope>NUCLEOTIDE SEQUENCE</scope>
    <source>
        <strain evidence="2">AZ414A</strain>
    </source>
</reference>
<comment type="caution">
    <text evidence="2">The sequence shown here is derived from an EMBL/GenBank/DDBJ whole genome shotgun (WGS) entry which is preliminary data.</text>
</comment>
<sequence>MTFISQVNSCTTTNNSSSKSSLLSPANNASNASSTNAPQKIKPKTNCSKNNTLRILIHATMQLLTSPPISPSPSEEENWLTTS</sequence>
<evidence type="ECO:0000313" key="3">
    <source>
        <dbReference type="Proteomes" id="UP000789706"/>
    </source>
</evidence>
<feature type="compositionally biased region" description="Acidic residues" evidence="1">
    <location>
        <begin position="74"/>
        <end position="83"/>
    </location>
</feature>
<feature type="compositionally biased region" description="Low complexity" evidence="1">
    <location>
        <begin position="8"/>
        <end position="37"/>
    </location>
</feature>